<dbReference type="AlphaFoldDB" id="A0A366I7D9"/>
<evidence type="ECO:0000313" key="3">
    <source>
        <dbReference type="EMBL" id="RBP63739.1"/>
    </source>
</evidence>
<reference evidence="3 4" key="1">
    <citation type="submission" date="2018-06" db="EMBL/GenBank/DDBJ databases">
        <title>Genomic Encyclopedia of Type Strains, Phase IV (KMG-IV): sequencing the most valuable type-strain genomes for metagenomic binning, comparative biology and taxonomic classification.</title>
        <authorList>
            <person name="Goeker M."/>
        </authorList>
    </citation>
    <scope>NUCLEOTIDE SEQUENCE [LARGE SCALE GENOMIC DNA]</scope>
    <source>
        <strain evidence="3 4">DSM 30166</strain>
    </source>
</reference>
<keyword evidence="1" id="KW-0812">Transmembrane</keyword>
<feature type="transmembrane region" description="Helical" evidence="1">
    <location>
        <begin position="21"/>
        <end position="50"/>
    </location>
</feature>
<organism evidence="3 4">
    <name type="scientific">Brenneria salicis ATCC 15712 = DSM 30166</name>
    <dbReference type="NCBI Taxonomy" id="714314"/>
    <lineage>
        <taxon>Bacteria</taxon>
        <taxon>Pseudomonadati</taxon>
        <taxon>Pseudomonadota</taxon>
        <taxon>Gammaproteobacteria</taxon>
        <taxon>Enterobacterales</taxon>
        <taxon>Pectobacteriaceae</taxon>
        <taxon>Brenneria</taxon>
    </lineage>
</organism>
<sequence>MLKRCLNGHLWRRRLRREQRGIAALEYALIAPLLFAVLFVTIEVTFIMLADAQLDTAANRIARMGRIGINGDCRQTVQAVLDDTLSPWVRTARPSYIDVKIYRPGDNAPFPDWEEADYQPECDDGERGDMVIYRLGFYRPGMTGFISWLGGDRIRFERVILIQNEP</sequence>
<dbReference type="Pfam" id="PF07811">
    <property type="entry name" value="TadE"/>
    <property type="match status" value="1"/>
</dbReference>
<dbReference type="RefSeq" id="WP_113865785.1">
    <property type="nucleotide sequence ID" value="NZ_AGJP01000001.1"/>
</dbReference>
<dbReference type="EMBL" id="QNRY01000010">
    <property type="protein sequence ID" value="RBP63739.1"/>
    <property type="molecule type" value="Genomic_DNA"/>
</dbReference>
<feature type="domain" description="TadE-like" evidence="2">
    <location>
        <begin position="21"/>
        <end position="63"/>
    </location>
</feature>
<evidence type="ECO:0000256" key="1">
    <source>
        <dbReference type="SAM" id="Phobius"/>
    </source>
</evidence>
<keyword evidence="4" id="KW-1185">Reference proteome</keyword>
<gene>
    <name evidence="3" type="ORF">DES54_11037</name>
</gene>
<dbReference type="InterPro" id="IPR012495">
    <property type="entry name" value="TadE-like_dom"/>
</dbReference>
<evidence type="ECO:0000313" key="4">
    <source>
        <dbReference type="Proteomes" id="UP000253046"/>
    </source>
</evidence>
<name>A0A366I7D9_9GAMM</name>
<evidence type="ECO:0000259" key="2">
    <source>
        <dbReference type="Pfam" id="PF07811"/>
    </source>
</evidence>
<dbReference type="OrthoDB" id="6428392at2"/>
<keyword evidence="1" id="KW-0472">Membrane</keyword>
<dbReference type="Proteomes" id="UP000253046">
    <property type="component" value="Unassembled WGS sequence"/>
</dbReference>
<keyword evidence="1" id="KW-1133">Transmembrane helix</keyword>
<proteinExistence type="predicted"/>
<protein>
    <submittedName>
        <fullName evidence="3">TadE-like protein</fullName>
    </submittedName>
</protein>
<comment type="caution">
    <text evidence="3">The sequence shown here is derived from an EMBL/GenBank/DDBJ whole genome shotgun (WGS) entry which is preliminary data.</text>
</comment>
<accession>A0A366I7D9</accession>